<comment type="caution">
    <text evidence="2">The sequence shown here is derived from an EMBL/GenBank/DDBJ whole genome shotgun (WGS) entry which is preliminary data.</text>
</comment>
<accession>A0AAD4NV98</accession>
<sequence>MSLPQYPHTPAQNSLEQVLYFRVDISSDDDSATFIQIGYQESSIQHLDRDLPSQQPLRPMSQKDLTSVLAVDELLQGKSAIPNVATKYSQEGSERSKPLSQMTSQSRPWTHKPEDLTIREAAASCNGVTIGRNNIRCRMKYGSQILSSHEIMGFASRYERSLPEFILSLQVVDGTTRPRKHKDFARILAQAYKRKERLKVCWKDRVIAFEEVIAEG</sequence>
<name>A0AAD4NV98_9PLEO</name>
<reference evidence="2" key="1">
    <citation type="submission" date="2021-07" db="EMBL/GenBank/DDBJ databases">
        <title>Genome Resource of American Ginseng Black Spot Pathogen Alternaria panax.</title>
        <authorList>
            <person name="Qiu C."/>
            <person name="Wang W."/>
            <person name="Liu Z."/>
        </authorList>
    </citation>
    <scope>NUCLEOTIDE SEQUENCE</scope>
    <source>
        <strain evidence="2">BNCC115425</strain>
    </source>
</reference>
<evidence type="ECO:0000313" key="3">
    <source>
        <dbReference type="Proteomes" id="UP001199106"/>
    </source>
</evidence>
<proteinExistence type="predicted"/>
<evidence type="ECO:0000256" key="1">
    <source>
        <dbReference type="SAM" id="MobiDB-lite"/>
    </source>
</evidence>
<feature type="region of interest" description="Disordered" evidence="1">
    <location>
        <begin position="87"/>
        <end position="110"/>
    </location>
</feature>
<dbReference type="EMBL" id="JAANER010000001">
    <property type="protein sequence ID" value="KAG9195653.1"/>
    <property type="molecule type" value="Genomic_DNA"/>
</dbReference>
<evidence type="ECO:0000313" key="2">
    <source>
        <dbReference type="EMBL" id="KAG9195653.1"/>
    </source>
</evidence>
<dbReference type="Proteomes" id="UP001199106">
    <property type="component" value="Unassembled WGS sequence"/>
</dbReference>
<dbReference type="AlphaFoldDB" id="A0AAD4NV98"/>
<keyword evidence="3" id="KW-1185">Reference proteome</keyword>
<feature type="compositionally biased region" description="Polar residues" evidence="1">
    <location>
        <begin position="98"/>
        <end position="108"/>
    </location>
</feature>
<organism evidence="2 3">
    <name type="scientific">Alternaria panax</name>
    <dbReference type="NCBI Taxonomy" id="48097"/>
    <lineage>
        <taxon>Eukaryota</taxon>
        <taxon>Fungi</taxon>
        <taxon>Dikarya</taxon>
        <taxon>Ascomycota</taxon>
        <taxon>Pezizomycotina</taxon>
        <taxon>Dothideomycetes</taxon>
        <taxon>Pleosporomycetidae</taxon>
        <taxon>Pleosporales</taxon>
        <taxon>Pleosporineae</taxon>
        <taxon>Pleosporaceae</taxon>
        <taxon>Alternaria</taxon>
        <taxon>Alternaria sect. Panax</taxon>
    </lineage>
</organism>
<protein>
    <submittedName>
        <fullName evidence="2">Uncharacterized protein</fullName>
    </submittedName>
</protein>
<gene>
    <name evidence="2" type="ORF">G6011_00774</name>
</gene>